<name>A0ABQ4R6H8_9HYPH</name>
<dbReference type="RefSeq" id="WP_162501415.1">
    <property type="nucleotide sequence ID" value="NZ_BPQH01000027.1"/>
</dbReference>
<proteinExistence type="predicted"/>
<evidence type="ECO:0000313" key="3">
    <source>
        <dbReference type="Proteomes" id="UP001055167"/>
    </source>
</evidence>
<dbReference type="Proteomes" id="UP001055167">
    <property type="component" value="Unassembled WGS sequence"/>
</dbReference>
<comment type="caution">
    <text evidence="2">The sequence shown here is derived from an EMBL/GenBank/DDBJ whole genome shotgun (WGS) entry which is preliminary data.</text>
</comment>
<dbReference type="PANTHER" id="PTHR11895">
    <property type="entry name" value="TRANSAMIDASE"/>
    <property type="match status" value="1"/>
</dbReference>
<dbReference type="SUPFAM" id="SSF75304">
    <property type="entry name" value="Amidase signature (AS) enzymes"/>
    <property type="match status" value="1"/>
</dbReference>
<evidence type="ECO:0000259" key="1">
    <source>
        <dbReference type="Pfam" id="PF01425"/>
    </source>
</evidence>
<protein>
    <submittedName>
        <fullName evidence="2">Amidase AmiD</fullName>
    </submittedName>
</protein>
<feature type="domain" description="Amidase" evidence="1">
    <location>
        <begin position="31"/>
        <end position="453"/>
    </location>
</feature>
<reference evidence="2" key="1">
    <citation type="journal article" date="2021" name="Front. Microbiol.">
        <title>Comprehensive Comparative Genomics and Phenotyping of Methylobacterium Species.</title>
        <authorList>
            <person name="Alessa O."/>
            <person name="Ogura Y."/>
            <person name="Fujitani Y."/>
            <person name="Takami H."/>
            <person name="Hayashi T."/>
            <person name="Sahin N."/>
            <person name="Tani A."/>
        </authorList>
    </citation>
    <scope>NUCLEOTIDE SEQUENCE</scope>
    <source>
        <strain evidence="2">KCTC 52305</strain>
    </source>
</reference>
<accession>A0ABQ4R6H8</accession>
<evidence type="ECO:0000313" key="2">
    <source>
        <dbReference type="EMBL" id="GJD53253.1"/>
    </source>
</evidence>
<dbReference type="PANTHER" id="PTHR11895:SF176">
    <property type="entry name" value="AMIDASE AMID-RELATED"/>
    <property type="match status" value="1"/>
</dbReference>
<dbReference type="Pfam" id="PF01425">
    <property type="entry name" value="Amidase"/>
    <property type="match status" value="1"/>
</dbReference>
<dbReference type="Gene3D" id="3.90.1300.10">
    <property type="entry name" value="Amidase signature (AS) domain"/>
    <property type="match status" value="1"/>
</dbReference>
<dbReference type="InterPro" id="IPR000120">
    <property type="entry name" value="Amidase"/>
</dbReference>
<dbReference type="EMBL" id="BPQH01000027">
    <property type="protein sequence ID" value="GJD53253.1"/>
    <property type="molecule type" value="Genomic_DNA"/>
</dbReference>
<organism evidence="2 3">
    <name type="scientific">Methylobacterium crusticola</name>
    <dbReference type="NCBI Taxonomy" id="1697972"/>
    <lineage>
        <taxon>Bacteria</taxon>
        <taxon>Pseudomonadati</taxon>
        <taxon>Pseudomonadota</taxon>
        <taxon>Alphaproteobacteria</taxon>
        <taxon>Hyphomicrobiales</taxon>
        <taxon>Methylobacteriaceae</taxon>
        <taxon>Methylobacterium</taxon>
    </lineage>
</organism>
<reference evidence="2" key="2">
    <citation type="submission" date="2021-08" db="EMBL/GenBank/DDBJ databases">
        <authorList>
            <person name="Tani A."/>
            <person name="Ola A."/>
            <person name="Ogura Y."/>
            <person name="Katsura K."/>
            <person name="Hayashi T."/>
        </authorList>
    </citation>
    <scope>NUCLEOTIDE SEQUENCE</scope>
    <source>
        <strain evidence="2">KCTC 52305</strain>
    </source>
</reference>
<sequence>MTQPDHAAPLWALTVAQASRRIALGTLSPVDLVEAFLARIAAVDGRLKSYILVDAAGARAAARAAADELAAGRRRGPLHGLPFAVKDNYDVAGLPTTANSRLRRDAVADRDATLVARLRRAGAVCLGKLSTWEYGTGNGGEYGDSPFPTTRNPWDLERFAGGSSTGVGAAVAAGTAMFGLGSDTTGSVRLPAAACGVVGLKPTPGRVSRHGLLPNCASLDVPGPFTWTAEDAAIVLGAIAGPDPADPVTEDVAVPDYRRRIGRGIAGLRIAVAAEGGEGFPPPDPDMAAALAAGLAILEGLGATLVETALPIPAAACFAVSRLIGPPESASIHEAELRDHPAELGFALRDKLLGGTLVRAADYIAAQRRRREIADSVEGVLAGVDALVTFGTHHVAPRLADGAAMTAFTVESTMTPFNLSGHPSLVQCTGFTPAGLPTSWQIVGHRFDEATILRVAAAYENATPWRARRAEVR</sequence>
<dbReference type="InterPro" id="IPR036928">
    <property type="entry name" value="AS_sf"/>
</dbReference>
<dbReference type="InterPro" id="IPR023631">
    <property type="entry name" value="Amidase_dom"/>
</dbReference>
<keyword evidence="3" id="KW-1185">Reference proteome</keyword>
<gene>
    <name evidence="2" type="primary">amiD_2</name>
    <name evidence="2" type="ORF">OPKNFCMD_6025</name>
</gene>